<dbReference type="SUPFAM" id="SSF53335">
    <property type="entry name" value="S-adenosyl-L-methionine-dependent methyltransferases"/>
    <property type="match status" value="1"/>
</dbReference>
<evidence type="ECO:0000313" key="2">
    <source>
        <dbReference type="Proteomes" id="UP001164472"/>
    </source>
</evidence>
<reference evidence="1" key="1">
    <citation type="submission" date="2022-07" db="EMBL/GenBank/DDBJ databases">
        <title>Alkalimarinus sp. nov., isolated from gut of a Alitta virens.</title>
        <authorList>
            <person name="Yang A.I."/>
            <person name="Shin N.-R."/>
        </authorList>
    </citation>
    <scope>NUCLEOTIDE SEQUENCE</scope>
    <source>
        <strain evidence="1">FA028</strain>
    </source>
</reference>
<evidence type="ECO:0000313" key="1">
    <source>
        <dbReference type="EMBL" id="UZW74422.1"/>
    </source>
</evidence>
<name>A0A9E8KQ94_9ALTE</name>
<sequence>MFNGSLSNIIDIILDERKALESLQATLDELSQLFSDITAITPDASFDAWAEDSFLENGVAINPQAAAYCIKDYQRSIAFIRGVNAAIKEAKNKFPSTRINILYAGCGPFATLLMPLLVKFKPDELEVSFLDIHQQSLDSVETLLRAFGLQSYKVNLIQGDACRYQHGNKLHIIVAEVMQKALEQEPQVAATANLAPQLYEQGIFIPEKIEVQLCLAHWEDEKALLRASGSVDSGALERSGMRHSLGELLLLQPSSVNNLMKSALLNPETSVLELKLKTFRLPEIDNLEHYDLLMLTRIKVFSDYVLGDYESEITLPHKCYDVSLLSADLSYSALYQLGSYPRFHLVADWLSVV</sequence>
<keyword evidence="2" id="KW-1185">Reference proteome</keyword>
<dbReference type="Proteomes" id="UP001164472">
    <property type="component" value="Chromosome"/>
</dbReference>
<proteinExistence type="predicted"/>
<dbReference type="Gene3D" id="3.40.50.150">
    <property type="entry name" value="Vaccinia Virus protein VP39"/>
    <property type="match status" value="1"/>
</dbReference>
<evidence type="ECO:0008006" key="3">
    <source>
        <dbReference type="Google" id="ProtNLM"/>
    </source>
</evidence>
<organism evidence="1 2">
    <name type="scientific">Alkalimarinus sediminis</name>
    <dbReference type="NCBI Taxonomy" id="1632866"/>
    <lineage>
        <taxon>Bacteria</taxon>
        <taxon>Pseudomonadati</taxon>
        <taxon>Pseudomonadota</taxon>
        <taxon>Gammaproteobacteria</taxon>
        <taxon>Alteromonadales</taxon>
        <taxon>Alteromonadaceae</taxon>
        <taxon>Alkalimarinus</taxon>
    </lineage>
</organism>
<dbReference type="AlphaFoldDB" id="A0A9E8KQ94"/>
<dbReference type="EMBL" id="CP101527">
    <property type="protein sequence ID" value="UZW74422.1"/>
    <property type="molecule type" value="Genomic_DNA"/>
</dbReference>
<dbReference type="KEGG" id="asem:NNL22_15565"/>
<accession>A0A9E8KQ94</accession>
<protein>
    <recommendedName>
        <fullName evidence="3">Phytanoyl-CoA dioxygenase</fullName>
    </recommendedName>
</protein>
<dbReference type="RefSeq" id="WP_251812955.1">
    <property type="nucleotide sequence ID" value="NZ_CP101527.1"/>
</dbReference>
<gene>
    <name evidence="1" type="ORF">NNL22_15565</name>
</gene>
<dbReference type="InterPro" id="IPR029063">
    <property type="entry name" value="SAM-dependent_MTases_sf"/>
</dbReference>